<reference evidence="2 3" key="1">
    <citation type="submission" date="2020-09" db="EMBL/GenBank/DDBJ databases">
        <title>Paenibacillus sp. strain PR3 16S rRNA gene Genome sequencing and assembly.</title>
        <authorList>
            <person name="Kim J."/>
        </authorList>
    </citation>
    <scope>NUCLEOTIDE SEQUENCE [LARGE SCALE GENOMIC DNA]</scope>
    <source>
        <strain evidence="2 3">PR3</strain>
    </source>
</reference>
<dbReference type="RefSeq" id="WP_191205039.1">
    <property type="nucleotide sequence ID" value="NZ_JACXZA010000004.1"/>
</dbReference>
<sequence>MMHVMFLGFVGLVIGSILWLEWPSLDHALTKAVYLTIVFSVFIISVVITLWPDTPGPLQGVRTLFRPLILPWMRK</sequence>
<keyword evidence="1" id="KW-0472">Membrane</keyword>
<keyword evidence="3" id="KW-1185">Reference proteome</keyword>
<evidence type="ECO:0000256" key="1">
    <source>
        <dbReference type="SAM" id="Phobius"/>
    </source>
</evidence>
<comment type="caution">
    <text evidence="2">The sequence shown here is derived from an EMBL/GenBank/DDBJ whole genome shotgun (WGS) entry which is preliminary data.</text>
</comment>
<gene>
    <name evidence="2" type="ORF">H8B09_18520</name>
</gene>
<keyword evidence="1" id="KW-0812">Transmembrane</keyword>
<feature type="transmembrane region" description="Helical" evidence="1">
    <location>
        <begin position="6"/>
        <end position="25"/>
    </location>
</feature>
<proteinExistence type="predicted"/>
<evidence type="ECO:0000313" key="3">
    <source>
        <dbReference type="Proteomes" id="UP000609346"/>
    </source>
</evidence>
<protein>
    <submittedName>
        <fullName evidence="2">Uncharacterized protein</fullName>
    </submittedName>
</protein>
<name>A0ABR8N092_9BACL</name>
<dbReference type="Proteomes" id="UP000609346">
    <property type="component" value="Unassembled WGS sequence"/>
</dbReference>
<keyword evidence="1" id="KW-1133">Transmembrane helix</keyword>
<evidence type="ECO:0000313" key="2">
    <source>
        <dbReference type="EMBL" id="MBD3920767.1"/>
    </source>
</evidence>
<feature type="transmembrane region" description="Helical" evidence="1">
    <location>
        <begin position="32"/>
        <end position="51"/>
    </location>
</feature>
<organism evidence="2 3">
    <name type="scientific">Paenibacillus terricola</name>
    <dbReference type="NCBI Taxonomy" id="2763503"/>
    <lineage>
        <taxon>Bacteria</taxon>
        <taxon>Bacillati</taxon>
        <taxon>Bacillota</taxon>
        <taxon>Bacilli</taxon>
        <taxon>Bacillales</taxon>
        <taxon>Paenibacillaceae</taxon>
        <taxon>Paenibacillus</taxon>
    </lineage>
</organism>
<accession>A0ABR8N092</accession>
<dbReference type="EMBL" id="JACXZA010000004">
    <property type="protein sequence ID" value="MBD3920767.1"/>
    <property type="molecule type" value="Genomic_DNA"/>
</dbReference>